<keyword evidence="1 2" id="KW-0732">Signal</keyword>
<keyword evidence="4" id="KW-1185">Reference proteome</keyword>
<evidence type="ECO:0000313" key="4">
    <source>
        <dbReference type="Proteomes" id="UP000199120"/>
    </source>
</evidence>
<organism evidence="3 4">
    <name type="scientific">Paraburkholderia caballeronis</name>
    <dbReference type="NCBI Taxonomy" id="416943"/>
    <lineage>
        <taxon>Bacteria</taxon>
        <taxon>Pseudomonadati</taxon>
        <taxon>Pseudomonadota</taxon>
        <taxon>Betaproteobacteria</taxon>
        <taxon>Burkholderiales</taxon>
        <taxon>Burkholderiaceae</taxon>
        <taxon>Paraburkholderia</taxon>
    </lineage>
</organism>
<evidence type="ECO:0000256" key="2">
    <source>
        <dbReference type="SAM" id="SignalP"/>
    </source>
</evidence>
<gene>
    <name evidence="3" type="ORF">SAMN05192542_108152</name>
</gene>
<dbReference type="STRING" id="416943.SAMN05445871_4542"/>
<proteinExistence type="predicted"/>
<dbReference type="EMBL" id="FOAJ01000008">
    <property type="protein sequence ID" value="SEL48219.1"/>
    <property type="molecule type" value="Genomic_DNA"/>
</dbReference>
<dbReference type="RefSeq" id="WP_090549029.1">
    <property type="nucleotide sequence ID" value="NZ_FNSR01000002.1"/>
</dbReference>
<dbReference type="CDD" id="cd13589">
    <property type="entry name" value="PBP2_polyamine_RpCGA009"/>
    <property type="match status" value="1"/>
</dbReference>
<dbReference type="SUPFAM" id="SSF53850">
    <property type="entry name" value="Periplasmic binding protein-like II"/>
    <property type="match status" value="1"/>
</dbReference>
<sequence>MNASRLKPRPGSIATALAFALLPTAAFAADTLSVVTFGGAYETAAENAWFKPFTAKTGTSFSTESYDGGLAKLQAMEQARNPTWDLVDMETNDAINACDEGLIEKLDPKMLGKTGDFLPGSLLDCSVAAMVWSTVYAYDTTRFKAPPTTIADFFDLAKFPGKRGMRKSPKAALEWALMADGVAPHDVYKVLATPDGVNRAFKKLDTIKSSIVWWDAGSQAPQLLADGAVVMTQAYNGRIDAAVHDDKKPFRIVWDGQVYDYEWWAVPTGAKHADQAKKFIAFSAQPQAYADLSRYIAYAPPRKDSIPLIDKARLADLPTAPANFKHALQIDATFWADNADAIDKRFQTWLTQ</sequence>
<dbReference type="InterPro" id="IPR006059">
    <property type="entry name" value="SBP"/>
</dbReference>
<protein>
    <submittedName>
        <fullName evidence="3">Putative spermidine/putrescine transport system substrate-binding protein</fullName>
    </submittedName>
</protein>
<dbReference type="Pfam" id="PF13416">
    <property type="entry name" value="SBP_bac_8"/>
    <property type="match status" value="1"/>
</dbReference>
<feature type="signal peptide" evidence="2">
    <location>
        <begin position="1"/>
        <end position="28"/>
    </location>
</feature>
<dbReference type="PANTHER" id="PTHR30222">
    <property type="entry name" value="SPERMIDINE/PUTRESCINE-BINDING PERIPLASMIC PROTEIN"/>
    <property type="match status" value="1"/>
</dbReference>
<dbReference type="PANTHER" id="PTHR30222:SF2">
    <property type="entry name" value="ABC TRANSPORTER SUBSTRATE-BINDING PROTEIN"/>
    <property type="match status" value="1"/>
</dbReference>
<evidence type="ECO:0000313" key="3">
    <source>
        <dbReference type="EMBL" id="SEL48219.1"/>
    </source>
</evidence>
<evidence type="ECO:0000256" key="1">
    <source>
        <dbReference type="ARBA" id="ARBA00022729"/>
    </source>
</evidence>
<accession>A0A1H7QKA7</accession>
<dbReference type="Gene3D" id="3.40.190.10">
    <property type="entry name" value="Periplasmic binding protein-like II"/>
    <property type="match status" value="2"/>
</dbReference>
<name>A0A1H7QKA7_9BURK</name>
<feature type="chain" id="PRO_5030029186" evidence="2">
    <location>
        <begin position="29"/>
        <end position="352"/>
    </location>
</feature>
<dbReference type="AlphaFoldDB" id="A0A1H7QKA7"/>
<dbReference type="Proteomes" id="UP000199120">
    <property type="component" value="Unassembled WGS sequence"/>
</dbReference>
<dbReference type="OrthoDB" id="8874923at2"/>
<reference evidence="4" key="1">
    <citation type="submission" date="2016-10" db="EMBL/GenBank/DDBJ databases">
        <authorList>
            <person name="Varghese N."/>
            <person name="Submissions S."/>
        </authorList>
    </citation>
    <scope>NUCLEOTIDE SEQUENCE [LARGE SCALE GENOMIC DNA]</scope>
    <source>
        <strain evidence="4">LMG 26416</strain>
    </source>
</reference>